<dbReference type="FunFam" id="3.40.50.10140:FF:000007">
    <property type="entry name" value="Disease resistance protein (TIR-NBS-LRR class)"/>
    <property type="match status" value="1"/>
</dbReference>
<dbReference type="Pfam" id="PF23282">
    <property type="entry name" value="WHD_ROQ1"/>
    <property type="match status" value="1"/>
</dbReference>
<evidence type="ECO:0000256" key="6">
    <source>
        <dbReference type="ARBA" id="ARBA00022821"/>
    </source>
</evidence>
<dbReference type="InterPro" id="IPR045344">
    <property type="entry name" value="C-JID"/>
</dbReference>
<dbReference type="PANTHER" id="PTHR11017:SF274">
    <property type="entry name" value="ADP-RIBOSYL CYCLASE_CYCLIC ADP-RIBOSE HYDROLASE-RELATED"/>
    <property type="match status" value="1"/>
</dbReference>
<reference evidence="11" key="1">
    <citation type="submission" date="2018-03" db="EMBL/GenBank/DDBJ databases">
        <title>Modulation of ACD6 dependent hyperimmunity by natural alleles of an Arabidopsis thaliana NLR resistance gene.</title>
        <authorList>
            <person name="Zhu W."/>
            <person name="Zaidem M."/>
            <person name="Van de Weyer A.-L."/>
            <person name="Gutaker R.M."/>
            <person name="Chae E."/>
            <person name="Kim S.-T."/>
            <person name="Bemm F."/>
            <person name="Li L."/>
            <person name="Schwab R."/>
            <person name="Unger F."/>
            <person name="Beha M.J."/>
            <person name="Demar M."/>
            <person name="Weigel D."/>
        </authorList>
    </citation>
    <scope>NUCLEOTIDE SEQUENCE</scope>
    <source>
        <strain evidence="11">Marce-1 RPP4/5-T235</strain>
    </source>
</reference>
<dbReference type="ExpressionAtlas" id="A0A346XQN5">
    <property type="expression patterns" value="baseline and differential"/>
</dbReference>
<dbReference type="EMBL" id="MH042225">
    <property type="protein sequence ID" value="AXU93664.1"/>
    <property type="molecule type" value="Genomic_DNA"/>
</dbReference>
<dbReference type="GO" id="GO:0007165">
    <property type="term" value="P:signal transduction"/>
    <property type="evidence" value="ECO:0007669"/>
    <property type="project" value="InterPro"/>
</dbReference>
<dbReference type="GO" id="GO:0043531">
    <property type="term" value="F:ADP binding"/>
    <property type="evidence" value="ECO:0007669"/>
    <property type="project" value="InterPro"/>
</dbReference>
<evidence type="ECO:0000256" key="8">
    <source>
        <dbReference type="ARBA" id="ARBA00023027"/>
    </source>
</evidence>
<evidence type="ECO:0000256" key="7">
    <source>
        <dbReference type="ARBA" id="ARBA00022840"/>
    </source>
</evidence>
<dbReference type="InterPro" id="IPR000157">
    <property type="entry name" value="TIR_dom"/>
</dbReference>
<evidence type="ECO:0000256" key="3">
    <source>
        <dbReference type="ARBA" id="ARBA00022737"/>
    </source>
</evidence>
<dbReference type="SUPFAM" id="SSF46785">
    <property type="entry name" value="Winged helix' DNA-binding domain"/>
    <property type="match status" value="1"/>
</dbReference>
<dbReference type="FunFam" id="1.10.8.430:FF:000002">
    <property type="entry name" value="Disease resistance protein (TIR-NBS-LRR class)"/>
    <property type="match status" value="1"/>
</dbReference>
<keyword evidence="3" id="KW-0677">Repeat</keyword>
<evidence type="ECO:0000256" key="2">
    <source>
        <dbReference type="ARBA" id="ARBA00022614"/>
    </source>
</evidence>
<dbReference type="InterPro" id="IPR036390">
    <property type="entry name" value="WH_DNA-bd_sf"/>
</dbReference>
<dbReference type="Gene3D" id="3.40.50.10140">
    <property type="entry name" value="Toll/interleukin-1 receptor homology (TIR) domain"/>
    <property type="match status" value="1"/>
</dbReference>
<dbReference type="PROSITE" id="PS50104">
    <property type="entry name" value="TIR"/>
    <property type="match status" value="1"/>
</dbReference>
<evidence type="ECO:0000256" key="4">
    <source>
        <dbReference type="ARBA" id="ARBA00022741"/>
    </source>
</evidence>
<dbReference type="SUPFAM" id="SSF52540">
    <property type="entry name" value="P-loop containing nucleoside triphosphate hydrolases"/>
    <property type="match status" value="1"/>
</dbReference>
<evidence type="ECO:0000256" key="1">
    <source>
        <dbReference type="ARBA" id="ARBA00011982"/>
    </source>
</evidence>
<dbReference type="GO" id="GO:0005524">
    <property type="term" value="F:ATP binding"/>
    <property type="evidence" value="ECO:0007669"/>
    <property type="project" value="UniProtKB-KW"/>
</dbReference>
<dbReference type="PANTHER" id="PTHR11017">
    <property type="entry name" value="LEUCINE-RICH REPEAT-CONTAINING PROTEIN"/>
    <property type="match status" value="1"/>
</dbReference>
<name>A0A346XQN5_ARATH</name>
<keyword evidence="5" id="KW-0378">Hydrolase</keyword>
<keyword evidence="8" id="KW-0520">NAD</keyword>
<sequence>MMDTSKDDDMEIASSSGSRRYDVFPSFRGEDVRDSFLSHLLKELRGKAVTFIDDEIERSRPIAPELLSAIKESRIAIVIFSKNYASSTWCLNELVEIHKCYTNLNQMVIPIFFHVDASEVKTQTGEFGKVFEETCKAKSEDEKQSWKQALAAVAVMAGYDLRKWPSEAAMIEELAEDVLRKTMTPSDDFGDLVGIEDHIEAIKSVLCLESKEARMVGIWGQSGIGKSTIGRALYSQLSSQFPLRAFLTYKSNSGSDVSGMKLSWQKELLSEILNEKDIKIEHFGVVEQRLKHKKVLILLDDVDNLEFLKTLVGKAEWFGSGSRIIVITQDRQLLNAHEIDLIYEVEFPSEHLALTMLCRSAFGKDSPPDDFKELAFEVAKLAGNLPLGLSVLGSSLKGRTKEWWMEMMPRLRNGLNGDIMKTLRVSYDRLHQKDQDMFLYIACLFNGFEVSYVKDLLKDNVGFTMLTEKSLLRITPDGYIEMHNLLEKLGREIDRAKSKSNPGKRQFLTSFEDIQEVLTEKTGTVTLLGIRLPPTEFLTTMLSKIDEESFKGMRNLQYLKIGQFSDRHLPQWHLPQWQKFERNLSEIGHYWSDGDLPQSLVYLPLKLRLLEWDFCPLKSLPSTFKAEYLVKLIMKFSKLEKLWEGTLPLGSLKQMNLSGSKYLKEIPDLSLAINLERLDLAGCESLVTLPSSIQNAIKLIYLDMSDCKKLESFPTDLNLESLAYLDLTGCPNLRNFPAITGCPDEIIEIFQKPPISRLEVLPTDVNLSFLLILDLSGCSSLRTFPLISTNIGCLYLENTAIEEVPCCIENFTRLTELMMYCCQRLKNISPNIFRLTNLMVADFTDCRGVIKALSDATVVATMEDHVSCVPLSENIEYTCERFWDALYDDAYFQVNWDLRFWDESYHEDDFDTDWGIDREYFSFRNCFKLDSDARELILQSCFKPVALPGGEIPKYFTYRAYGDSLTAILPQSSLSQNFLRFKACVVVEPLSKGKGFYPSLTVNVGFNGKQYQKSFFEDAELQICKTDHLFFCSFKCWSGDIPSKLNFNDVEFKFCCSNRIKECGVRLLYVYQETEYNQPTTRSKKRMRMTSGTSEEYINLADDQIVADTGLTALNMELSLGQGEASSSTSLEGEDLCVDDYMITEEQDEQIPILYPVSGN</sequence>
<dbReference type="FunFam" id="3.40.50.300:FF:001002">
    <property type="entry name" value="Disease resistance protein (TIR-NBS-LRR class)"/>
    <property type="match status" value="1"/>
</dbReference>
<dbReference type="SUPFAM" id="SSF52058">
    <property type="entry name" value="L domain-like"/>
    <property type="match status" value="1"/>
</dbReference>
<dbReference type="SMART" id="SM00255">
    <property type="entry name" value="TIR"/>
    <property type="match status" value="1"/>
</dbReference>
<dbReference type="GO" id="GO:0006952">
    <property type="term" value="P:defense response"/>
    <property type="evidence" value="ECO:0007669"/>
    <property type="project" value="UniProtKB-KW"/>
</dbReference>
<dbReference type="FunFam" id="3.80.10.10:FF:000359">
    <property type="entry name" value="Disease resistance protein (TIR-NBS-LRR class) family"/>
    <property type="match status" value="1"/>
</dbReference>
<comment type="catalytic activity">
    <reaction evidence="9">
        <text>NAD(+) + H2O = ADP-D-ribose + nicotinamide + H(+)</text>
        <dbReference type="Rhea" id="RHEA:16301"/>
        <dbReference type="ChEBI" id="CHEBI:15377"/>
        <dbReference type="ChEBI" id="CHEBI:15378"/>
        <dbReference type="ChEBI" id="CHEBI:17154"/>
        <dbReference type="ChEBI" id="CHEBI:57540"/>
        <dbReference type="ChEBI" id="CHEBI:57967"/>
        <dbReference type="EC" id="3.2.2.6"/>
    </reaction>
    <physiologicalReaction direction="left-to-right" evidence="9">
        <dbReference type="Rhea" id="RHEA:16302"/>
    </physiologicalReaction>
</comment>
<evidence type="ECO:0000259" key="10">
    <source>
        <dbReference type="PROSITE" id="PS50104"/>
    </source>
</evidence>
<proteinExistence type="predicted"/>
<dbReference type="InterPro" id="IPR027417">
    <property type="entry name" value="P-loop_NTPase"/>
</dbReference>
<keyword evidence="6" id="KW-0611">Plant defense</keyword>
<keyword evidence="7" id="KW-0067">ATP-binding</keyword>
<dbReference type="InterPro" id="IPR035897">
    <property type="entry name" value="Toll_tir_struct_dom_sf"/>
</dbReference>
<dbReference type="InterPro" id="IPR058192">
    <property type="entry name" value="WHD_ROQ1-like"/>
</dbReference>
<dbReference type="InterPro" id="IPR011713">
    <property type="entry name" value="Leu-rich_rpt_3"/>
</dbReference>
<feature type="domain" description="TIR" evidence="10">
    <location>
        <begin position="19"/>
        <end position="182"/>
    </location>
</feature>
<dbReference type="Gene3D" id="3.80.10.10">
    <property type="entry name" value="Ribonuclease Inhibitor"/>
    <property type="match status" value="2"/>
</dbReference>
<keyword evidence="2" id="KW-0433">Leucine-rich repeat</keyword>
<dbReference type="InterPro" id="IPR044974">
    <property type="entry name" value="Disease_R_plants"/>
</dbReference>
<dbReference type="SUPFAM" id="SSF52200">
    <property type="entry name" value="Toll/Interleukin receptor TIR domain"/>
    <property type="match status" value="1"/>
</dbReference>
<dbReference type="Gene3D" id="3.40.50.300">
    <property type="entry name" value="P-loop containing nucleotide triphosphate hydrolases"/>
    <property type="match status" value="1"/>
</dbReference>
<dbReference type="Pfam" id="PF20160">
    <property type="entry name" value="C-JID"/>
    <property type="match status" value="1"/>
</dbReference>
<evidence type="ECO:0000256" key="5">
    <source>
        <dbReference type="ARBA" id="ARBA00022801"/>
    </source>
</evidence>
<dbReference type="EC" id="3.2.2.6" evidence="1"/>
<evidence type="ECO:0000256" key="9">
    <source>
        <dbReference type="ARBA" id="ARBA00047304"/>
    </source>
</evidence>
<dbReference type="InterPro" id="IPR042197">
    <property type="entry name" value="Apaf_helical"/>
</dbReference>
<dbReference type="Pfam" id="PF01582">
    <property type="entry name" value="TIR"/>
    <property type="match status" value="1"/>
</dbReference>
<dbReference type="Pfam" id="PF00931">
    <property type="entry name" value="NB-ARC"/>
    <property type="match status" value="1"/>
</dbReference>
<dbReference type="InterPro" id="IPR002182">
    <property type="entry name" value="NB-ARC"/>
</dbReference>
<dbReference type="AlphaFoldDB" id="A0A346XQN5"/>
<evidence type="ECO:0000313" key="11">
    <source>
        <dbReference type="EMBL" id="AXU93664.1"/>
    </source>
</evidence>
<dbReference type="PRINTS" id="PR00364">
    <property type="entry name" value="DISEASERSIST"/>
</dbReference>
<accession>A0A346XQN5</accession>
<dbReference type="Gene3D" id="1.10.8.430">
    <property type="entry name" value="Helical domain of apoptotic protease-activating factors"/>
    <property type="match status" value="1"/>
</dbReference>
<organism evidence="11">
    <name type="scientific">Arabidopsis thaliana</name>
    <name type="common">Mouse-ear cress</name>
    <dbReference type="NCBI Taxonomy" id="3702"/>
    <lineage>
        <taxon>Eukaryota</taxon>
        <taxon>Viridiplantae</taxon>
        <taxon>Streptophyta</taxon>
        <taxon>Embryophyta</taxon>
        <taxon>Tracheophyta</taxon>
        <taxon>Spermatophyta</taxon>
        <taxon>Magnoliopsida</taxon>
        <taxon>eudicotyledons</taxon>
        <taxon>Gunneridae</taxon>
        <taxon>Pentapetalae</taxon>
        <taxon>rosids</taxon>
        <taxon>malvids</taxon>
        <taxon>Brassicales</taxon>
        <taxon>Brassicaceae</taxon>
        <taxon>Camelineae</taxon>
        <taxon>Arabidopsis</taxon>
    </lineage>
</organism>
<keyword evidence="4" id="KW-0547">Nucleotide-binding</keyword>
<dbReference type="Pfam" id="PF07725">
    <property type="entry name" value="LRR_3"/>
    <property type="match status" value="1"/>
</dbReference>
<dbReference type="InterPro" id="IPR032675">
    <property type="entry name" value="LRR_dom_sf"/>
</dbReference>
<protein>
    <recommendedName>
        <fullName evidence="1">ADP-ribosyl cyclase/cyclic ADP-ribose hydrolase</fullName>
        <ecNumber evidence="1">3.2.2.6</ecNumber>
    </recommendedName>
</protein>
<dbReference type="GO" id="GO:0061809">
    <property type="term" value="F:NAD+ nucleosidase activity, cyclic ADP-ribose generating"/>
    <property type="evidence" value="ECO:0007669"/>
    <property type="project" value="UniProtKB-EC"/>
</dbReference>